<feature type="transmembrane region" description="Helical" evidence="1">
    <location>
        <begin position="483"/>
        <end position="499"/>
    </location>
</feature>
<dbReference type="RefSeq" id="WP_130308119.1">
    <property type="nucleotide sequence ID" value="NZ_SHKN01000002.1"/>
</dbReference>
<dbReference type="EMBL" id="SHKN01000002">
    <property type="protein sequence ID" value="RZT93579.1"/>
    <property type="molecule type" value="Genomic_DNA"/>
</dbReference>
<evidence type="ECO:0000313" key="3">
    <source>
        <dbReference type="Proteomes" id="UP000293562"/>
    </source>
</evidence>
<keyword evidence="1" id="KW-1133">Transmembrane helix</keyword>
<evidence type="ECO:0000313" key="2">
    <source>
        <dbReference type="EMBL" id="RZT93579.1"/>
    </source>
</evidence>
<reference evidence="2 3" key="1">
    <citation type="submission" date="2019-02" db="EMBL/GenBank/DDBJ databases">
        <title>Genomic Encyclopedia of Type Strains, Phase IV (KMG-IV): sequencing the most valuable type-strain genomes for metagenomic binning, comparative biology and taxonomic classification.</title>
        <authorList>
            <person name="Goeker M."/>
        </authorList>
    </citation>
    <scope>NUCLEOTIDE SEQUENCE [LARGE SCALE GENOMIC DNA]</scope>
    <source>
        <strain evidence="2 3">DSM 28825</strain>
    </source>
</reference>
<feature type="transmembrane region" description="Helical" evidence="1">
    <location>
        <begin position="36"/>
        <end position="56"/>
    </location>
</feature>
<comment type="caution">
    <text evidence="2">The sequence shown here is derived from an EMBL/GenBank/DDBJ whole genome shotgun (WGS) entry which is preliminary data.</text>
</comment>
<accession>A0A4V2FSA5</accession>
<dbReference type="Proteomes" id="UP000293562">
    <property type="component" value="Unassembled WGS sequence"/>
</dbReference>
<dbReference type="InterPro" id="IPR031709">
    <property type="entry name" value="PutAbiC"/>
</dbReference>
<sequence length="644" mass="76749">MTLLNIAIHFAIGMAISLLGFYFFRKFIRKYFTKHLTYIFLSYWAFCILIFLFLIGSGGATFYIDTTIWYEFGSFIGAFLLAATLLFQIRSFRRQQVEAKFFEMVKYYRDNVVQMKLRNPFHHNSHEETHAEGRRVLKVIFDQYKVARGIVDFEKVVDSNKIDDCFIKPKEYNAFFSSQSDQELSAEHKKMFIENEIAYLITYWGVSSGTVKEIENWLTKQFRLKNKEKDENDYPELQTELIRKIIKCVAFYKCDCNKDCHSKYTDSIYTHLKQTEGRSFIECKKSTKKTKFFGGHQYQLGHYFRHLFQAVKFIDQQPAWLFSKVDKYEYAKILRAQMSNYEQALLFINSLTVLGRNWEYNNKEGKRLISEYHMIKNLPQHFIPNMNPKDYYPDVNFEWKENDKNEINLPTKTMQSTSNQTTPAREKENHLRIEEVEKWRKEISTWNLLYKKYPPKVKLYFWSLAFTGTIILIAWIYFKEYNLRWLLLVIPALNAYLSYRLSKSHIVNIFESYRVELQIEPLLYNKNKLSLIQQKIIEKKIGSDVSNQSYIEFLLNHIETKKQTKRFNYPTSVWFISVTVSAIIVASVKTFSLADLPIAITFFYVIFVIEIFIRNNFIDIYKNRYNDLIKALKNIQLNNLSKKG</sequence>
<keyword evidence="3" id="KW-1185">Reference proteome</keyword>
<feature type="transmembrane region" description="Helical" evidence="1">
    <location>
        <begin position="6"/>
        <end position="24"/>
    </location>
</feature>
<feature type="transmembrane region" description="Helical" evidence="1">
    <location>
        <begin position="68"/>
        <end position="87"/>
    </location>
</feature>
<dbReference type="Pfam" id="PF16872">
    <property type="entry name" value="putAbiC"/>
    <property type="match status" value="1"/>
</dbReference>
<protein>
    <submittedName>
        <fullName evidence="2">Putative phage abortive infection protein</fullName>
    </submittedName>
</protein>
<feature type="transmembrane region" description="Helical" evidence="1">
    <location>
        <begin position="567"/>
        <end position="588"/>
    </location>
</feature>
<dbReference type="AlphaFoldDB" id="A0A4V2FSA5"/>
<keyword evidence="1" id="KW-0812">Transmembrane</keyword>
<gene>
    <name evidence="2" type="ORF">EV201_2752</name>
</gene>
<feature type="transmembrane region" description="Helical" evidence="1">
    <location>
        <begin position="459"/>
        <end position="477"/>
    </location>
</feature>
<organism evidence="2 3">
    <name type="scientific">Ancylomarina subtilis</name>
    <dbReference type="NCBI Taxonomy" id="1639035"/>
    <lineage>
        <taxon>Bacteria</taxon>
        <taxon>Pseudomonadati</taxon>
        <taxon>Bacteroidota</taxon>
        <taxon>Bacteroidia</taxon>
        <taxon>Marinilabiliales</taxon>
        <taxon>Marinifilaceae</taxon>
        <taxon>Ancylomarina</taxon>
    </lineage>
</organism>
<proteinExistence type="predicted"/>
<dbReference type="OrthoDB" id="6678638at2"/>
<name>A0A4V2FSA5_9BACT</name>
<feature type="transmembrane region" description="Helical" evidence="1">
    <location>
        <begin position="594"/>
        <end position="613"/>
    </location>
</feature>
<keyword evidence="1" id="KW-0472">Membrane</keyword>
<evidence type="ECO:0000256" key="1">
    <source>
        <dbReference type="SAM" id="Phobius"/>
    </source>
</evidence>